<dbReference type="RefSeq" id="WP_108235131.1">
    <property type="nucleotide sequence ID" value="NZ_QASO01000135.1"/>
</dbReference>
<feature type="transmembrane region" description="Helical" evidence="1">
    <location>
        <begin position="31"/>
        <end position="58"/>
    </location>
</feature>
<keyword evidence="3" id="KW-1185">Reference proteome</keyword>
<keyword evidence="1" id="KW-0812">Transmembrane</keyword>
<reference evidence="2 3" key="1">
    <citation type="submission" date="2018-04" db="EMBL/GenBank/DDBJ databases">
        <title>Pseudomonas sp. nov., isolated from mangrove soil.</title>
        <authorList>
            <person name="Chen C."/>
        </authorList>
    </citation>
    <scope>NUCLEOTIDE SEQUENCE [LARGE SCALE GENOMIC DNA]</scope>
    <source>
        <strain evidence="2 3">JCM 14246</strain>
    </source>
</reference>
<sequence>MNEQLKSLKLDMDEEIRQPIFYKRERSSAELFGIIFLAVLLGILAADGARLVIINAWANYQLERISQSMRAESAKAEQRINATREAQAAQARQRAYDEKFNSPECKFWRDMNAQNPGEKTRKGIAQHCP</sequence>
<dbReference type="Proteomes" id="UP000244052">
    <property type="component" value="Unassembled WGS sequence"/>
</dbReference>
<dbReference type="EMBL" id="QASO01000135">
    <property type="protein sequence ID" value="PTU76555.1"/>
    <property type="molecule type" value="Genomic_DNA"/>
</dbReference>
<organism evidence="2 3">
    <name type="scientific">Ectopseudomonas oleovorans</name>
    <name type="common">Pseudomonas oleovorans</name>
    <dbReference type="NCBI Taxonomy" id="301"/>
    <lineage>
        <taxon>Bacteria</taxon>
        <taxon>Pseudomonadati</taxon>
        <taxon>Pseudomonadota</taxon>
        <taxon>Gammaproteobacteria</taxon>
        <taxon>Pseudomonadales</taxon>
        <taxon>Pseudomonadaceae</taxon>
        <taxon>Ectopseudomonas</taxon>
    </lineage>
</organism>
<name>A0A2T5PFP9_ECTOL</name>
<keyword evidence="1" id="KW-1133">Transmembrane helix</keyword>
<comment type="caution">
    <text evidence="2">The sequence shown here is derived from an EMBL/GenBank/DDBJ whole genome shotgun (WGS) entry which is preliminary data.</text>
</comment>
<protein>
    <submittedName>
        <fullName evidence="2">Uncharacterized protein</fullName>
    </submittedName>
</protein>
<evidence type="ECO:0000256" key="1">
    <source>
        <dbReference type="SAM" id="Phobius"/>
    </source>
</evidence>
<accession>A0A2T5PFP9</accession>
<evidence type="ECO:0000313" key="2">
    <source>
        <dbReference type="EMBL" id="PTU76555.1"/>
    </source>
</evidence>
<dbReference type="AlphaFoldDB" id="A0A2T5PFP9"/>
<evidence type="ECO:0000313" key="3">
    <source>
        <dbReference type="Proteomes" id="UP000244052"/>
    </source>
</evidence>
<keyword evidence="1" id="KW-0472">Membrane</keyword>
<gene>
    <name evidence="2" type="ORF">DBO86_24540</name>
</gene>
<proteinExistence type="predicted"/>